<organism evidence="5 6">
    <name type="scientific">Boletus reticuloceps</name>
    <dbReference type="NCBI Taxonomy" id="495285"/>
    <lineage>
        <taxon>Eukaryota</taxon>
        <taxon>Fungi</taxon>
        <taxon>Dikarya</taxon>
        <taxon>Basidiomycota</taxon>
        <taxon>Agaricomycotina</taxon>
        <taxon>Agaricomycetes</taxon>
        <taxon>Agaricomycetidae</taxon>
        <taxon>Boletales</taxon>
        <taxon>Boletineae</taxon>
        <taxon>Boletaceae</taxon>
        <taxon>Boletoideae</taxon>
        <taxon>Boletus</taxon>
    </lineage>
</organism>
<keyword evidence="6" id="KW-1185">Reference proteome</keyword>
<dbReference type="GO" id="GO:0005524">
    <property type="term" value="F:ATP binding"/>
    <property type="evidence" value="ECO:0007669"/>
    <property type="project" value="UniProtKB-KW"/>
</dbReference>
<dbReference type="InterPro" id="IPR011704">
    <property type="entry name" value="ATPase_dyneun-rel_AAA"/>
</dbReference>
<evidence type="ECO:0000313" key="5">
    <source>
        <dbReference type="EMBL" id="KAG6377007.1"/>
    </source>
</evidence>
<gene>
    <name evidence="5" type="ORF">JVT61DRAFT_1050</name>
</gene>
<reference evidence="5" key="1">
    <citation type="submission" date="2021-03" db="EMBL/GenBank/DDBJ databases">
        <title>Evolutionary innovations through gain and loss of genes in the ectomycorrhizal Boletales.</title>
        <authorList>
            <person name="Wu G."/>
            <person name="Miyauchi S."/>
            <person name="Morin E."/>
            <person name="Yang Z.-L."/>
            <person name="Xu J."/>
            <person name="Martin F.M."/>
        </authorList>
    </citation>
    <scope>NUCLEOTIDE SEQUENCE</scope>
    <source>
        <strain evidence="5">BR01</strain>
    </source>
</reference>
<dbReference type="GO" id="GO:0000027">
    <property type="term" value="P:ribosomal large subunit assembly"/>
    <property type="evidence" value="ECO:0007669"/>
    <property type="project" value="TreeGrafter"/>
</dbReference>
<dbReference type="OrthoDB" id="5186at2759"/>
<evidence type="ECO:0000256" key="1">
    <source>
        <dbReference type="ARBA" id="ARBA00022741"/>
    </source>
</evidence>
<dbReference type="Pfam" id="PF07728">
    <property type="entry name" value="AAA_5"/>
    <property type="match status" value="4"/>
</dbReference>
<dbReference type="Gene3D" id="3.40.50.300">
    <property type="entry name" value="P-loop containing nucleotide triphosphate hydrolases"/>
    <property type="match status" value="3"/>
</dbReference>
<dbReference type="GO" id="GO:0016887">
    <property type="term" value="F:ATP hydrolysis activity"/>
    <property type="evidence" value="ECO:0007669"/>
    <property type="project" value="InterPro"/>
</dbReference>
<sequence>MKVRIDEKSLYNLQGSDIEAYIGCPVPSSTRVVWTHAMRRLFVLVSRALRFNEPVLLVGETGSGKTSVCQLYAEVVSKHLHTLNCHQNTETADLIGGLRPVRNRGATSSDARRNVLSLLSRVGVGSPPTDTQGMLDQISALLRTDLDPSLAAALHESQKSLLMSESLFEWHDGPLIQAMRGGDVFLLDEISLADDSVLERLNSVLEPHRIIVLAERGGTDGEYPAVRAADSFKLLATMNPGGDYGKKELSPALRNRFTEIWVPPVDDPSDLLMIVENSWAHDALKVFTTPLLRFTDWLRERVGDRSVCTLRDMLAWAAFSNAVYTHEEHTTPEGDIFFGPFAIPKGPADAMMHSFNLQAPTACENAMRVIRACQVHKPILLEGSPGVGKTSLITALAKIAGYHLCRINLSDQTDLIDLFGSDLPVENGAPGEFSWKPAEFLQALQQGHWVLLDEMNLAPQAVLEGLNAVLDHRGTVYIPELGRSFTRHPSFRVFAAQNPLHQGGGRKGLPKSFLDRFTKVYVEELTPDDILIVCREQYKEFDEHVLRAMIAFNTRLNDEVVHKRAFGREGSPWEFNLRDIIRWGELLRASSTTLHPRHIIRIIYLSRFRNLQDRANAQAIFDEVFSTSDWPAIPNPYPVISSSHLQFGYYSTKRHNMTLPHRTSDVLQVHLPAIEAIGACLARSWLVVVVGFHASGKTDLIRTIANLSGNYLDEVHISKATDTTDILGGFEQVDQLARIMTVAGEAVQLTEMYARSTCGITSRYQYWTLLRREVISEQRTSASILQLVSGLLTELSMIDVDDSSLVAARRDLEVRVRDLAQVGSTRGRFEWIDGPLIRAMKNGHWLVLDGANMCNPSVLDRLNSLCEPNGNLVLTERGFVNGEVQILTPHPNFRLLMTVDPQYGELSRAMRNRSVEVSLLTSLTEVDRSRMLVHSRLPAGTTMTMPCYASHEQARRGILSVCLRGSSQPLPSVSVDHDSSSSSLVVHAPIMDEPDFQMSYALVHFAVRSSPSPLHWIFKRYLKNSSPNGLLCSVFADPAFSEISGILAARVKGTSQIVPCVLDNVLPMDDFMVYPPCPCCTEREEYCSDHALKLEILDLFAALLLDKSDDTRWSRSSSSPNSALENAPRMQGRHCKQYLQKYEQLARKYLSSFSPGHLDFSTSANLLSISRKLRQVLSQKDFDYSYIQVLSRLISKALVNYSPSYQHLAHASIVLEAAISPSFGLGLVDMWSKLRVIRPTEITSVDIRLLACLPAEIPSPVSRREQLEILAVATLPMQLKPGKSEQLVHMSHRVKDWVSKVPRETVCLHGTCNPVSLLVELQILCDLCAENKDVIIQMLQRLIGTALEEPNEDLRRFASYQHVIWNRDADCSVSPSIIATVVTQWLEALWHKHSEEVDVSGPHIIFRPTHLLSVLKKSQNAGVTLASLEQHGESLKRHIRLTVLQCFTNASRLQQLTSLFNQSVVLIASCFATSFDETTLLQIHTSLSRNSMEASNALLNLLGRTNHEPLRKALRHLTTALRYNEVILSSSKNAVSHLGRCWIALSRVILDLFVPNVPIDPAAMIRHAAVYAQEQADFLARQISFHTQLELRTAANKTNEVITYLEASAKDLLNTQHMSMNIPTRDSLTNLHTYWLEVSQFINQVIHHSKIDDLAHALESRDPSAFDREVVVQDSISGFCQRIENAYTEFDDITCILRLAVCGTSKDSTELMASLAAFPSMRSAQLLQALPAATANLPAGELVILRVAAAIESRDDKREQDLSSLYRSSLMTHDVSTEAEAEETEFLELFPTFEDALHPPEAANGHLSDQPAHHMTPDRQRQLLALHLELMGDMVKLTKTDHTLGGFDALRQTFLRSWIGTHPSSLPDSLEKQSLHLQLSLLHGHLTEICGISSPSKSFNFYADANIPEAKKVSSVINSLRARLIVVLREWPDQMVLQHLIDRCDVILAFDLATPIAKFLSALEQLLMQTEDWEMYANRNNNLKEHRHALTTLIVEWRRLELSCWKSLLESQGLSFVGGVAEFWFRLYEVLIRGPLNAVEESAVGDAGGLQGYLEQLPSLLDGFIQSSSLGQFRIRLDLLRSFEGFIHRIAPQETPTHREALLRVGRIVHSSWRYFHLFVPALSTLLKDQRQAIEKEVEAFIKLASWRDVNVQALKQSAQRTHRQLYKLIRKFR</sequence>
<dbReference type="EMBL" id="JAGFBS010000010">
    <property type="protein sequence ID" value="KAG6377007.1"/>
    <property type="molecule type" value="Genomic_DNA"/>
</dbReference>
<name>A0A8I2YSH1_9AGAM</name>
<feature type="region of interest" description="Disordered" evidence="3">
    <location>
        <begin position="1111"/>
        <end position="1131"/>
    </location>
</feature>
<dbReference type="PANTHER" id="PTHR48103">
    <property type="entry name" value="MIDASIN-RELATED"/>
    <property type="match status" value="1"/>
</dbReference>
<dbReference type="SUPFAM" id="SSF52540">
    <property type="entry name" value="P-loop containing nucleoside triphosphate hydrolases"/>
    <property type="match status" value="3"/>
</dbReference>
<evidence type="ECO:0000256" key="3">
    <source>
        <dbReference type="SAM" id="MobiDB-lite"/>
    </source>
</evidence>
<evidence type="ECO:0000259" key="4">
    <source>
        <dbReference type="SMART" id="SM00382"/>
    </source>
</evidence>
<evidence type="ECO:0000256" key="2">
    <source>
        <dbReference type="ARBA" id="ARBA00022840"/>
    </source>
</evidence>
<dbReference type="GO" id="GO:0030687">
    <property type="term" value="C:preribosome, large subunit precursor"/>
    <property type="evidence" value="ECO:0007669"/>
    <property type="project" value="TreeGrafter"/>
</dbReference>
<dbReference type="InterPro" id="IPR025662">
    <property type="entry name" value="Sigma_54_int_dom_ATP-bd_1"/>
</dbReference>
<dbReference type="PROSITE" id="PS00675">
    <property type="entry name" value="SIGMA54_INTERACT_1"/>
    <property type="match status" value="1"/>
</dbReference>
<proteinExistence type="predicted"/>
<dbReference type="FunFam" id="3.40.50.300:FF:000712">
    <property type="entry name" value="Midasin"/>
    <property type="match status" value="1"/>
</dbReference>
<dbReference type="GO" id="GO:0005634">
    <property type="term" value="C:nucleus"/>
    <property type="evidence" value="ECO:0007669"/>
    <property type="project" value="TreeGrafter"/>
</dbReference>
<keyword evidence="2" id="KW-0067">ATP-binding</keyword>
<evidence type="ECO:0000313" key="6">
    <source>
        <dbReference type="Proteomes" id="UP000683000"/>
    </source>
</evidence>
<comment type="caution">
    <text evidence="5">The sequence shown here is derived from an EMBL/GenBank/DDBJ whole genome shotgun (WGS) entry which is preliminary data.</text>
</comment>
<keyword evidence="1" id="KW-0547">Nucleotide-binding</keyword>
<protein>
    <recommendedName>
        <fullName evidence="4">AAA+ ATPase domain-containing protein</fullName>
    </recommendedName>
</protein>
<dbReference type="FunFam" id="3.40.50.300:FF:001368">
    <property type="entry name" value="Midasin"/>
    <property type="match status" value="1"/>
</dbReference>
<dbReference type="Proteomes" id="UP000683000">
    <property type="component" value="Unassembled WGS sequence"/>
</dbReference>
<feature type="domain" description="AAA+ ATPase" evidence="4">
    <location>
        <begin position="375"/>
        <end position="566"/>
    </location>
</feature>
<dbReference type="InterPro" id="IPR027417">
    <property type="entry name" value="P-loop_NTPase"/>
</dbReference>
<feature type="domain" description="AAA+ ATPase" evidence="4">
    <location>
        <begin position="51"/>
        <end position="267"/>
    </location>
</feature>
<dbReference type="CDD" id="cd00009">
    <property type="entry name" value="AAA"/>
    <property type="match status" value="1"/>
</dbReference>
<dbReference type="InterPro" id="IPR003593">
    <property type="entry name" value="AAA+_ATPase"/>
</dbReference>
<dbReference type="SMART" id="SM00382">
    <property type="entry name" value="AAA"/>
    <property type="match status" value="2"/>
</dbReference>
<dbReference type="GO" id="GO:0000055">
    <property type="term" value="P:ribosomal large subunit export from nucleus"/>
    <property type="evidence" value="ECO:0007669"/>
    <property type="project" value="TreeGrafter"/>
</dbReference>
<dbReference type="Pfam" id="PF17867">
    <property type="entry name" value="AAA_lid_7"/>
    <property type="match status" value="1"/>
</dbReference>
<dbReference type="InterPro" id="IPR040848">
    <property type="entry name" value="AAA_lid_7"/>
</dbReference>
<accession>A0A8I2YSH1</accession>
<dbReference type="PANTHER" id="PTHR48103:SF2">
    <property type="entry name" value="MIDASIN"/>
    <property type="match status" value="1"/>
</dbReference>